<dbReference type="EMBL" id="ON529852">
    <property type="protein sequence ID" value="USN14236.1"/>
    <property type="molecule type" value="Genomic_DNA"/>
</dbReference>
<organism evidence="2 3">
    <name type="scientific">Brevundimonas phage vB_BpoS-Kabachok</name>
    <dbReference type="NCBI Taxonomy" id="2948600"/>
    <lineage>
        <taxon>Viruses</taxon>
        <taxon>Duplodnaviria</taxon>
        <taxon>Heunggongvirae</taxon>
        <taxon>Uroviricota</taxon>
        <taxon>Caudoviricetes</taxon>
        <taxon>Jeanschmidtviridae</taxon>
        <taxon>Marchewkavirus</taxon>
        <taxon>Marchewkavirus kabachok</taxon>
    </lineage>
</organism>
<evidence type="ECO:0008006" key="4">
    <source>
        <dbReference type="Google" id="ProtNLM"/>
    </source>
</evidence>
<evidence type="ECO:0000313" key="2">
    <source>
        <dbReference type="EMBL" id="USN14236.1"/>
    </source>
</evidence>
<feature type="region of interest" description="Disordered" evidence="1">
    <location>
        <begin position="60"/>
        <end position="87"/>
    </location>
</feature>
<feature type="compositionally biased region" description="Polar residues" evidence="1">
    <location>
        <begin position="77"/>
        <end position="87"/>
    </location>
</feature>
<gene>
    <name evidence="2" type="ORF">KABACHOK_04030</name>
</gene>
<dbReference type="InterPro" id="IPR056919">
    <property type="entry name" value="Phage_TAC_18"/>
</dbReference>
<keyword evidence="3" id="KW-1185">Reference proteome</keyword>
<protein>
    <recommendedName>
        <fullName evidence="4">Tail assembly chaperone</fullName>
    </recommendedName>
</protein>
<dbReference type="Proteomes" id="UP001056685">
    <property type="component" value="Segment"/>
</dbReference>
<dbReference type="Pfam" id="PF23812">
    <property type="entry name" value="Phage_TAC_18"/>
    <property type="match status" value="1"/>
</dbReference>
<sequence>MDGFWRLSNVRPIGFSGPQRIPITEVEAYCRLRRFSYEQSQDFLFYVERLDEKYMGFVKESQEKEAQKHGNKPPPSKQRTNALGNPH</sequence>
<evidence type="ECO:0000256" key="1">
    <source>
        <dbReference type="SAM" id="MobiDB-lite"/>
    </source>
</evidence>
<reference evidence="2" key="1">
    <citation type="submission" date="2022-05" db="EMBL/GenBank/DDBJ databases">
        <authorList>
            <person name="Friedrich I."/>
            <person name="Poehlein A."/>
            <person name="Schneider D."/>
            <person name="Hertel R."/>
            <person name="Daniel R."/>
        </authorList>
    </citation>
    <scope>NUCLEOTIDE SEQUENCE</scope>
</reference>
<evidence type="ECO:0000313" key="3">
    <source>
        <dbReference type="Proteomes" id="UP001056685"/>
    </source>
</evidence>
<accession>A0A9E7MP23</accession>
<proteinExistence type="predicted"/>
<name>A0A9E7MP23_9CAUD</name>